<dbReference type="EMBL" id="NPBJ01000021">
    <property type="protein sequence ID" value="PAD99647.1"/>
    <property type="molecule type" value="Genomic_DNA"/>
</dbReference>
<dbReference type="Pfam" id="PF04464">
    <property type="entry name" value="Glyphos_transf"/>
    <property type="match status" value="1"/>
</dbReference>
<dbReference type="InterPro" id="IPR043149">
    <property type="entry name" value="TagF_N"/>
</dbReference>
<keyword evidence="6" id="KW-0472">Membrane</keyword>
<comment type="caution">
    <text evidence="8">The sequence shown here is derived from an EMBL/GenBank/DDBJ whole genome shotgun (WGS) entry which is preliminary data.</text>
</comment>
<dbReference type="Pfam" id="PF00535">
    <property type="entry name" value="Glycos_transf_2"/>
    <property type="match status" value="1"/>
</dbReference>
<dbReference type="SUPFAM" id="SSF53756">
    <property type="entry name" value="UDP-Glycosyltransferase/glycogen phosphorylase"/>
    <property type="match status" value="1"/>
</dbReference>
<protein>
    <recommendedName>
        <fullName evidence="7">Glycosyltransferase 2-like domain-containing protein</fullName>
    </recommendedName>
</protein>
<feature type="domain" description="Glycosyltransferase 2-like" evidence="7">
    <location>
        <begin position="10"/>
        <end position="173"/>
    </location>
</feature>
<evidence type="ECO:0000259" key="7">
    <source>
        <dbReference type="Pfam" id="PF00535"/>
    </source>
</evidence>
<comment type="similarity">
    <text evidence="2">Belongs to the CDP-glycerol glycerophosphotransferase family.</text>
</comment>
<dbReference type="PANTHER" id="PTHR37316:SF3">
    <property type="entry name" value="TEICHOIC ACID GLYCEROL-PHOSPHATE TRANSFERASE"/>
    <property type="match status" value="1"/>
</dbReference>
<dbReference type="InterPro" id="IPR001173">
    <property type="entry name" value="Glyco_trans_2-like"/>
</dbReference>
<evidence type="ECO:0000256" key="4">
    <source>
        <dbReference type="ARBA" id="ARBA00022679"/>
    </source>
</evidence>
<dbReference type="SUPFAM" id="SSF53448">
    <property type="entry name" value="Nucleotide-diphospho-sugar transferases"/>
    <property type="match status" value="1"/>
</dbReference>
<evidence type="ECO:0000313" key="9">
    <source>
        <dbReference type="Proteomes" id="UP000216852"/>
    </source>
</evidence>
<comment type="subcellular location">
    <subcellularLocation>
        <location evidence="1">Cell membrane</location>
        <topology evidence="1">Peripheral membrane protein</topology>
    </subcellularLocation>
</comment>
<dbReference type="InterPro" id="IPR029044">
    <property type="entry name" value="Nucleotide-diphossugar_trans"/>
</dbReference>
<evidence type="ECO:0000256" key="5">
    <source>
        <dbReference type="ARBA" id="ARBA00022944"/>
    </source>
</evidence>
<sequence>MEINNQPTISVIMPVYNVNSYIRHVLDSIIAQRGWMLSKEIIIVDDGSTDGTLDTVLLYQNEYDYIRVIHTSNKGPGFARNEGMKLAQGEYIIFADGDDYIPEGAYAKMLHYARHCLSDIVVGNVQRFSNARGVFNSGLHKKIFEDTQEDTHILTYHNLLYDTTSWNKLFRRTFLLENQLTFPEDVLYEDIPFNMAAHLMSNKTTIIENIVYHWRLRDGLDRSITQSRDELKNFNDRMEMVHAFDKIIEDMLAKGQHIPAAFLEAKEKKILTLDLMLYIDTLEKYDKQDQLTIITVISSYLDTLKTDVLSKLIAKDRIKYHYIRNRDMEGLLGFLNSGMKFTEIPVTRWSKEKRFKLRKSLGAGLPLQLSSVEHDVSPFTKIKEASVTDTKLVIDFVAFLRRANSKKVVVRAFLEDIGGKQQTEIKIRLAKNKRNTLAYGEGKSSYLFKRFDNYDQSDGRVIIDLQDKLSKSIISEDAKIRLEFSFNGKTYSAFLANPVKGNKPRPLPYVQDNAIYKFKYNAAWQLKIKSEAIEARIADFEMKRDTLLLYVEKFTERDFALNLTSTEAGKLEYIIKPQKEEEGKYVFAVDMNRADLIRHKFDVQGIYLDEIEVFPIPMSDTAARYIPIIGESKEVQFQKDTNNNLSIRFSDEHSPFLRKAEFVKGKLQLMIEMRHQQGQTEAQEYLSIRDNINDLHIPAASTSLTDAGYKTLAFEVSLDHLNEKLTGNSSLQILLGHVRDDEVVENPVISDEAKIDKTKWHRSELKLVSNASSHLRLTRKKKKTYFEDGPRRKMLLERYIYPIMRTLPMRKNYIMLESFWGRTPACNPLAIYEYMRDQDSNYTFIFSTNDPLYKADHPNAVVVNRLSLKYYYYLAVSKFFINNVNWPLQYKKRKQAVEIQTLHGTFLKTMGLDVKNEVDTQKKLQDFRTRHSRWDYLISPSPFMTQTARRVFEYQDKPVLEIGTPRNDILFGADDEQVTAIKTKIGIPAEKKVILYAPTYRAKTDDTLHLEIEKMKEQLGDDYVLLIRMHYFVSNNIKFDDHDGFVMNMATYPNVNELYLISDIMITDYSSTMFDYAITRKPMIFFTYDYQYYKNDLRGMYLDFEKEAPGPMFEKTSDIVDYIQQIDQQRALFAEKEQLFFERYAQFETGNAAKQVNDLIASLQKKRSMISNMQRGVVKPDA</sequence>
<evidence type="ECO:0000256" key="6">
    <source>
        <dbReference type="ARBA" id="ARBA00023136"/>
    </source>
</evidence>
<organism evidence="8 9">
    <name type="scientific">Terribacillus saccharophilus</name>
    <dbReference type="NCBI Taxonomy" id="361277"/>
    <lineage>
        <taxon>Bacteria</taxon>
        <taxon>Bacillati</taxon>
        <taxon>Bacillota</taxon>
        <taxon>Bacilli</taxon>
        <taxon>Bacillales</taxon>
        <taxon>Bacillaceae</taxon>
        <taxon>Terribacillus</taxon>
    </lineage>
</organism>
<gene>
    <name evidence="8" type="ORF">CHH48_10355</name>
</gene>
<dbReference type="Gene3D" id="3.40.50.11820">
    <property type="match status" value="1"/>
</dbReference>
<dbReference type="RefSeq" id="WP_095219425.1">
    <property type="nucleotide sequence ID" value="NZ_NPBJ01000021.1"/>
</dbReference>
<dbReference type="InterPro" id="IPR043148">
    <property type="entry name" value="TagF_C"/>
</dbReference>
<accession>A0ABX4GXP5</accession>
<dbReference type="Gene3D" id="3.90.550.10">
    <property type="entry name" value="Spore Coat Polysaccharide Biosynthesis Protein SpsA, Chain A"/>
    <property type="match status" value="1"/>
</dbReference>
<proteinExistence type="inferred from homology"/>
<keyword evidence="9" id="KW-1185">Reference proteome</keyword>
<dbReference type="Gene3D" id="3.40.50.12580">
    <property type="match status" value="1"/>
</dbReference>
<dbReference type="PANTHER" id="PTHR37316">
    <property type="entry name" value="TEICHOIC ACID GLYCEROL-PHOSPHATE PRIMASE"/>
    <property type="match status" value="1"/>
</dbReference>
<evidence type="ECO:0000256" key="2">
    <source>
        <dbReference type="ARBA" id="ARBA00010488"/>
    </source>
</evidence>
<evidence type="ECO:0000256" key="3">
    <source>
        <dbReference type="ARBA" id="ARBA00022475"/>
    </source>
</evidence>
<keyword evidence="5" id="KW-0777">Teichoic acid biosynthesis</keyword>
<dbReference type="InterPro" id="IPR007554">
    <property type="entry name" value="Glycerophosphate_synth"/>
</dbReference>
<dbReference type="Proteomes" id="UP000216852">
    <property type="component" value="Unassembled WGS sequence"/>
</dbReference>
<keyword evidence="3" id="KW-1003">Cell membrane</keyword>
<dbReference type="CDD" id="cd00761">
    <property type="entry name" value="Glyco_tranf_GTA_type"/>
    <property type="match status" value="1"/>
</dbReference>
<evidence type="ECO:0000313" key="8">
    <source>
        <dbReference type="EMBL" id="PAD99647.1"/>
    </source>
</evidence>
<keyword evidence="4" id="KW-0808">Transferase</keyword>
<name>A0ABX4GXP5_9BACI</name>
<dbReference type="InterPro" id="IPR051612">
    <property type="entry name" value="Teichoic_Acid_Biosynth"/>
</dbReference>
<evidence type="ECO:0000256" key="1">
    <source>
        <dbReference type="ARBA" id="ARBA00004202"/>
    </source>
</evidence>
<reference evidence="8 9" key="1">
    <citation type="submission" date="2017-07" db="EMBL/GenBank/DDBJ databases">
        <title>Isolation and whole genome analysis of endospore-forming bacteria from heroin.</title>
        <authorList>
            <person name="Kalinowski J."/>
            <person name="Ahrens B."/>
            <person name="Al-Dilaimi A."/>
            <person name="Winkler A."/>
            <person name="Wibberg D."/>
            <person name="Schleenbecker U."/>
            <person name="Ruckert C."/>
            <person name="Wolfel R."/>
            <person name="Grass G."/>
        </authorList>
    </citation>
    <scope>NUCLEOTIDE SEQUENCE [LARGE SCALE GENOMIC DNA]</scope>
    <source>
        <strain evidence="8 9">7517-1</strain>
    </source>
</reference>